<name>A0A8C4N3Q7_EPTBU</name>
<sequence length="149" mass="15618">MAASEELRHQLLIGQFVLTAGCAAEQAQQLLQASRWEFEAALSAFFQESGLPAHMCTPSNTPATPPNFPDALLLFSKLHANDSGASSSAANQPPIQSTQSGPSSSLWVSSTSPASPTTWSRAAPQGSHFILGGRTILASHDTLTIGESK</sequence>
<feature type="domain" description="UBA-like" evidence="3">
    <location>
        <begin position="8"/>
        <end position="50"/>
    </location>
</feature>
<evidence type="ECO:0000256" key="2">
    <source>
        <dbReference type="SAM" id="MobiDB-lite"/>
    </source>
</evidence>
<dbReference type="AlphaFoldDB" id="A0A8C4N3Q7"/>
<evidence type="ECO:0000259" key="3">
    <source>
        <dbReference type="Pfam" id="PF22566"/>
    </source>
</evidence>
<dbReference type="CDD" id="cd14343">
    <property type="entry name" value="UBA_F100B_like"/>
    <property type="match status" value="1"/>
</dbReference>
<accession>A0A8C4N3Q7</accession>
<evidence type="ECO:0000313" key="5">
    <source>
        <dbReference type="Proteomes" id="UP000694388"/>
    </source>
</evidence>
<dbReference type="Proteomes" id="UP000694388">
    <property type="component" value="Unplaced"/>
</dbReference>
<feature type="region of interest" description="Disordered" evidence="2">
    <location>
        <begin position="82"/>
        <end position="121"/>
    </location>
</feature>
<dbReference type="PANTHER" id="PTHR31993">
    <property type="entry name" value="UBA-LIKE DOMAIN-CONTAINING PROTEIN 2"/>
    <property type="match status" value="1"/>
</dbReference>
<feature type="compositionally biased region" description="Low complexity" evidence="2">
    <location>
        <begin position="82"/>
        <end position="91"/>
    </location>
</feature>
<reference evidence="4" key="2">
    <citation type="submission" date="2025-09" db="UniProtKB">
        <authorList>
            <consortium name="Ensembl"/>
        </authorList>
    </citation>
    <scope>IDENTIFICATION</scope>
</reference>
<comment type="similarity">
    <text evidence="1">Belongs to the UBALD family.</text>
</comment>
<keyword evidence="5" id="KW-1185">Reference proteome</keyword>
<dbReference type="Ensembl" id="ENSEBUT00000001536.1">
    <property type="protein sequence ID" value="ENSEBUP00000001215.1"/>
    <property type="gene ID" value="ENSEBUG00000001083.1"/>
</dbReference>
<dbReference type="InterPro" id="IPR039310">
    <property type="entry name" value="UBALD1/2"/>
</dbReference>
<dbReference type="GeneTree" id="ENSGT00390000008825"/>
<dbReference type="InterPro" id="IPR009060">
    <property type="entry name" value="UBA-like_sf"/>
</dbReference>
<proteinExistence type="inferred from homology"/>
<dbReference type="Gene3D" id="1.10.8.10">
    <property type="entry name" value="DNA helicase RuvA subunit, C-terminal domain"/>
    <property type="match status" value="1"/>
</dbReference>
<evidence type="ECO:0000256" key="1">
    <source>
        <dbReference type="ARBA" id="ARBA00006090"/>
    </source>
</evidence>
<feature type="compositionally biased region" description="Low complexity" evidence="2">
    <location>
        <begin position="100"/>
        <end position="121"/>
    </location>
</feature>
<protein>
    <recommendedName>
        <fullName evidence="3">UBA-like domain-containing protein</fullName>
    </recommendedName>
</protein>
<dbReference type="Pfam" id="PF22566">
    <property type="entry name" value="UBA_8"/>
    <property type="match status" value="1"/>
</dbReference>
<dbReference type="SUPFAM" id="SSF46934">
    <property type="entry name" value="UBA-like"/>
    <property type="match status" value="1"/>
</dbReference>
<evidence type="ECO:0000313" key="4">
    <source>
        <dbReference type="Ensembl" id="ENSEBUP00000001215.1"/>
    </source>
</evidence>
<dbReference type="InterPro" id="IPR054109">
    <property type="entry name" value="UBA_8"/>
</dbReference>
<organism evidence="4 5">
    <name type="scientific">Eptatretus burgeri</name>
    <name type="common">Inshore hagfish</name>
    <dbReference type="NCBI Taxonomy" id="7764"/>
    <lineage>
        <taxon>Eukaryota</taxon>
        <taxon>Metazoa</taxon>
        <taxon>Chordata</taxon>
        <taxon>Craniata</taxon>
        <taxon>Vertebrata</taxon>
        <taxon>Cyclostomata</taxon>
        <taxon>Myxini</taxon>
        <taxon>Myxiniformes</taxon>
        <taxon>Myxinidae</taxon>
        <taxon>Eptatretinae</taxon>
        <taxon>Eptatretus</taxon>
    </lineage>
</organism>
<dbReference type="PANTHER" id="PTHR31993:SF4">
    <property type="entry name" value="UBA-LIKE DOMAIN-CONTAINING PROTEIN"/>
    <property type="match status" value="1"/>
</dbReference>
<reference evidence="4" key="1">
    <citation type="submission" date="2025-08" db="UniProtKB">
        <authorList>
            <consortium name="Ensembl"/>
        </authorList>
    </citation>
    <scope>IDENTIFICATION</scope>
</reference>